<feature type="active site" description="Proton donor/acceptor" evidence="7">
    <location>
        <position position="363"/>
    </location>
</feature>
<feature type="region of interest" description="Disordered" evidence="8">
    <location>
        <begin position="20"/>
        <end position="39"/>
    </location>
</feature>
<dbReference type="EMBL" id="QOQW01000001">
    <property type="protein sequence ID" value="RCK81485.1"/>
    <property type="molecule type" value="Genomic_DNA"/>
</dbReference>
<dbReference type="AlphaFoldDB" id="A0A367ZTK9"/>
<dbReference type="InterPro" id="IPR028581">
    <property type="entry name" value="DeoC_typeI"/>
</dbReference>
<dbReference type="FunFam" id="3.20.20.70:FF:000044">
    <property type="entry name" value="Deoxyribose-phosphate aldolase"/>
    <property type="match status" value="1"/>
</dbReference>
<dbReference type="CDD" id="cd00959">
    <property type="entry name" value="DeoC"/>
    <property type="match status" value="1"/>
</dbReference>
<protein>
    <recommendedName>
        <fullName evidence="7">Deoxyribose-phosphate aldolase</fullName>
        <shortName evidence="7">DERA</shortName>
        <ecNumber evidence="7">4.1.2.4</ecNumber>
    </recommendedName>
    <alternativeName>
        <fullName evidence="7">2-deoxy-D-ribose 5-phosphate aldolase</fullName>
    </alternativeName>
    <alternativeName>
        <fullName evidence="7">Phosphodeoxyriboaldolase</fullName>
        <shortName evidence="7">Deoxyriboaldolase</shortName>
    </alternativeName>
</protein>
<comment type="caution">
    <text evidence="9">The sequence shown here is derived from an EMBL/GenBank/DDBJ whole genome shotgun (WGS) entry which is preliminary data.</text>
</comment>
<keyword evidence="4 7" id="KW-0704">Schiff base</keyword>
<dbReference type="GO" id="GO:0004139">
    <property type="term" value="F:deoxyribose-phosphate aldolase activity"/>
    <property type="evidence" value="ECO:0007669"/>
    <property type="project" value="UniProtKB-UniRule"/>
</dbReference>
<evidence type="ECO:0000256" key="8">
    <source>
        <dbReference type="SAM" id="MobiDB-lite"/>
    </source>
</evidence>
<comment type="catalytic activity">
    <reaction evidence="5 7">
        <text>2-deoxy-D-ribose 5-phosphate = D-glyceraldehyde 3-phosphate + acetaldehyde</text>
        <dbReference type="Rhea" id="RHEA:12821"/>
        <dbReference type="ChEBI" id="CHEBI:15343"/>
        <dbReference type="ChEBI" id="CHEBI:59776"/>
        <dbReference type="ChEBI" id="CHEBI:62877"/>
        <dbReference type="EC" id="4.1.2.4"/>
    </reaction>
</comment>
<evidence type="ECO:0000256" key="2">
    <source>
        <dbReference type="ARBA" id="ARBA00022490"/>
    </source>
</evidence>
<evidence type="ECO:0000256" key="6">
    <source>
        <dbReference type="ARBA" id="ARBA00056337"/>
    </source>
</evidence>
<dbReference type="HAMAP" id="MF_00114">
    <property type="entry name" value="DeoC_type1"/>
    <property type="match status" value="1"/>
</dbReference>
<evidence type="ECO:0000256" key="7">
    <source>
        <dbReference type="HAMAP-Rule" id="MF_00114"/>
    </source>
</evidence>
<comment type="function">
    <text evidence="6 7">Catalyzes a reversible aldol reaction between acetaldehyde and D-glyceraldehyde 3-phosphate to generate 2-deoxy-D-ribose 5-phosphate.</text>
</comment>
<dbReference type="GO" id="GO:0009264">
    <property type="term" value="P:deoxyribonucleotide catabolic process"/>
    <property type="evidence" value="ECO:0007669"/>
    <property type="project" value="UniProtKB-UniRule"/>
</dbReference>
<dbReference type="SUPFAM" id="SSF51569">
    <property type="entry name" value="Aldolase"/>
    <property type="match status" value="1"/>
</dbReference>
<evidence type="ECO:0000313" key="9">
    <source>
        <dbReference type="EMBL" id="RCK81485.1"/>
    </source>
</evidence>
<dbReference type="UniPathway" id="UPA00002">
    <property type="reaction ID" value="UER00468"/>
</dbReference>
<dbReference type="GO" id="GO:0016052">
    <property type="term" value="P:carbohydrate catabolic process"/>
    <property type="evidence" value="ECO:0007669"/>
    <property type="project" value="TreeGrafter"/>
</dbReference>
<proteinExistence type="inferred from homology"/>
<dbReference type="GO" id="GO:0005737">
    <property type="term" value="C:cytoplasm"/>
    <property type="evidence" value="ECO:0007669"/>
    <property type="project" value="UniProtKB-SubCell"/>
</dbReference>
<dbReference type="GO" id="GO:0006018">
    <property type="term" value="P:2-deoxyribose 1-phosphate catabolic process"/>
    <property type="evidence" value="ECO:0007669"/>
    <property type="project" value="UniProtKB-UniRule"/>
</dbReference>
<keyword evidence="2 7" id="KW-0963">Cytoplasm</keyword>
<dbReference type="Proteomes" id="UP000252355">
    <property type="component" value="Unassembled WGS sequence"/>
</dbReference>
<evidence type="ECO:0000256" key="5">
    <source>
        <dbReference type="ARBA" id="ARBA00048791"/>
    </source>
</evidence>
<feature type="active site" description="Schiff-base intermediate with acetaldehyde" evidence="7">
    <location>
        <position position="425"/>
    </location>
</feature>
<evidence type="ECO:0000256" key="4">
    <source>
        <dbReference type="ARBA" id="ARBA00023270"/>
    </source>
</evidence>
<dbReference type="PANTHER" id="PTHR10889">
    <property type="entry name" value="DEOXYRIBOSE-PHOSPHATE ALDOLASE"/>
    <property type="match status" value="1"/>
</dbReference>
<comment type="pathway">
    <text evidence="7">Carbohydrate degradation; 2-deoxy-D-ribose 1-phosphate degradation; D-glyceraldehyde 3-phosphate and acetaldehyde from 2-deoxy-alpha-D-ribose 1-phosphate: step 2/2.</text>
</comment>
<dbReference type="InterPro" id="IPR002915">
    <property type="entry name" value="DeoC/FbaB/LacD_aldolase"/>
</dbReference>
<comment type="similarity">
    <text evidence="1 7">Belongs to the DeoC/FbaB aldolase family. DeoC type 1 subfamily.</text>
</comment>
<comment type="subcellular location">
    <subcellularLocation>
        <location evidence="7">Cytoplasm</location>
    </subcellularLocation>
</comment>
<accession>A0A367ZTK9</accession>
<sequence length="495" mass="51652">MENIVDQIAREVMLKLKSQTANRGAAYTPPPDASPLPRAAAGQKPAVLVTANFKVVEQVLGQIGALLPNGGKLFLSSYLHENFPISRSLPGVEIVTSKVAPAHVAIRDVREITIPSLSMNTLSKAANLLADTFASQIISFALCEGIPLTVTDESILEAGRYFPAGVARKIDALRRELESMGVRFQRGTISVKPEHKCTTCIGAGGCTSCQPPAPTAPAAKTAGSAPSHQEGKCLQDQCSRSYGSCAASCEPAVKKVVAAGADRIDKGLDAPIPAPELARFIDHTLLKPNATVAEITKLCEEARQYQFASVCVNPAHVALAAKLLQGTPVKVCTVVGFPLGATSTFTKVMETRDAIANGATEIDMVINVGALKSKDYELVKNDIARVVEAANGLCVKVILETSLLTDEEKIKACELAKLAGADFVKTSTGFSTGGATAEDVALMRRVVGPSMGVKASGGIRDAQTAQKMIAAGATRIGASASVSIVKGETPAGKGY</sequence>
<evidence type="ECO:0000313" key="10">
    <source>
        <dbReference type="Proteomes" id="UP000252355"/>
    </source>
</evidence>
<organism evidence="9 10">
    <name type="scientific">Candidatus Ozemobacter sibiricus</name>
    <dbReference type="NCBI Taxonomy" id="2268124"/>
    <lineage>
        <taxon>Bacteria</taxon>
        <taxon>Candidatus Ozemobacteria</taxon>
        <taxon>Candidatus Ozemobacterales</taxon>
        <taxon>Candidatus Ozemobacteraceae</taxon>
        <taxon>Candidatus Ozemobacter</taxon>
    </lineage>
</organism>
<dbReference type="Gene3D" id="3.20.20.70">
    <property type="entry name" value="Aldolase class I"/>
    <property type="match status" value="1"/>
</dbReference>
<feature type="active site" description="Proton donor/acceptor" evidence="7">
    <location>
        <position position="454"/>
    </location>
</feature>
<name>A0A367ZTK9_9BACT</name>
<dbReference type="Pfam" id="PF01791">
    <property type="entry name" value="DeoC"/>
    <property type="match status" value="1"/>
</dbReference>
<dbReference type="InterPro" id="IPR011343">
    <property type="entry name" value="DeoC"/>
</dbReference>
<dbReference type="InterPro" id="IPR013785">
    <property type="entry name" value="Aldolase_TIM"/>
</dbReference>
<dbReference type="EC" id="4.1.2.4" evidence="7"/>
<evidence type="ECO:0000256" key="1">
    <source>
        <dbReference type="ARBA" id="ARBA00010936"/>
    </source>
</evidence>
<dbReference type="NCBIfam" id="TIGR00126">
    <property type="entry name" value="deoC"/>
    <property type="match status" value="1"/>
</dbReference>
<dbReference type="PANTHER" id="PTHR10889:SF1">
    <property type="entry name" value="DEOXYRIBOSE-PHOSPHATE ALDOLASE"/>
    <property type="match status" value="1"/>
</dbReference>
<reference evidence="9 10" key="1">
    <citation type="submission" date="2018-05" db="EMBL/GenBank/DDBJ databases">
        <title>A metagenomic window into the 2 km-deep terrestrial subsurface aquifer revealed taxonomically and functionally diverse microbial community comprising novel uncultured bacterial lineages.</title>
        <authorList>
            <person name="Kadnikov V.V."/>
            <person name="Mardanov A.V."/>
            <person name="Beletsky A.V."/>
            <person name="Banks D."/>
            <person name="Pimenov N.V."/>
            <person name="Frank Y.A."/>
            <person name="Karnachuk O.V."/>
            <person name="Ravin N.V."/>
        </authorList>
    </citation>
    <scope>NUCLEOTIDE SEQUENCE [LARGE SCALE GENOMIC DNA]</scope>
    <source>
        <strain evidence="9">BY5</strain>
    </source>
</reference>
<dbReference type="SMART" id="SM01133">
    <property type="entry name" value="DeoC"/>
    <property type="match status" value="1"/>
</dbReference>
<gene>
    <name evidence="7" type="primary">deoC</name>
    <name evidence="9" type="ORF">OZSIB_0619</name>
</gene>
<keyword evidence="3 7" id="KW-0456">Lyase</keyword>
<evidence type="ECO:0000256" key="3">
    <source>
        <dbReference type="ARBA" id="ARBA00023239"/>
    </source>
</evidence>